<dbReference type="Gene3D" id="3.30.460.20">
    <property type="entry name" value="CorA soluble domain-like"/>
    <property type="match status" value="1"/>
</dbReference>
<dbReference type="InterPro" id="IPR045863">
    <property type="entry name" value="CorA_TM1_TM2"/>
</dbReference>
<evidence type="ECO:0000256" key="4">
    <source>
        <dbReference type="ARBA" id="ARBA00022475"/>
    </source>
</evidence>
<dbReference type="PANTHER" id="PTHR46494:SF1">
    <property type="entry name" value="CORA FAMILY METAL ION TRANSPORTER (EUROFUNG)"/>
    <property type="match status" value="1"/>
</dbReference>
<dbReference type="InterPro" id="IPR045861">
    <property type="entry name" value="CorA_cytoplasmic_dom"/>
</dbReference>
<keyword evidence="8 12" id="KW-0406">Ion transport</keyword>
<evidence type="ECO:0000256" key="2">
    <source>
        <dbReference type="ARBA" id="ARBA00009765"/>
    </source>
</evidence>
<organism evidence="13 14">
    <name type="scientific">Fluviicoccus keumensis</name>
    <dbReference type="NCBI Taxonomy" id="1435465"/>
    <lineage>
        <taxon>Bacteria</taxon>
        <taxon>Pseudomonadati</taxon>
        <taxon>Pseudomonadota</taxon>
        <taxon>Gammaproteobacteria</taxon>
        <taxon>Moraxellales</taxon>
        <taxon>Moraxellaceae</taxon>
        <taxon>Fluviicoccus</taxon>
    </lineage>
</organism>
<feature type="transmembrane region" description="Helical" evidence="12">
    <location>
        <begin position="269"/>
        <end position="288"/>
    </location>
</feature>
<dbReference type="GO" id="GO:0050897">
    <property type="term" value="F:cobalt ion binding"/>
    <property type="evidence" value="ECO:0007669"/>
    <property type="project" value="TreeGrafter"/>
</dbReference>
<gene>
    <name evidence="12" type="primary">corA</name>
    <name evidence="13" type="ORF">EV700_3020</name>
</gene>
<evidence type="ECO:0000256" key="11">
    <source>
        <dbReference type="ARBA" id="ARBA00045497"/>
    </source>
</evidence>
<comment type="similarity">
    <text evidence="2 12">Belongs to the CorA metal ion transporter (MIT) (TC 1.A.35) family.</text>
</comment>
<keyword evidence="4 12" id="KW-1003">Cell membrane</keyword>
<dbReference type="FunFam" id="1.20.58.340:FF:000004">
    <property type="entry name" value="Magnesium transport protein CorA"/>
    <property type="match status" value="1"/>
</dbReference>
<dbReference type="GO" id="GO:0005886">
    <property type="term" value="C:plasma membrane"/>
    <property type="evidence" value="ECO:0007669"/>
    <property type="project" value="UniProtKB-SubCell"/>
</dbReference>
<keyword evidence="14" id="KW-1185">Reference proteome</keyword>
<dbReference type="NCBIfam" id="TIGR00383">
    <property type="entry name" value="corA"/>
    <property type="match status" value="1"/>
</dbReference>
<feature type="transmembrane region" description="Helical" evidence="12">
    <location>
        <begin position="300"/>
        <end position="317"/>
    </location>
</feature>
<comment type="subcellular location">
    <subcellularLocation>
        <location evidence="1">Cell membrane</location>
        <topology evidence="1">Multi-pass membrane protein</topology>
    </subcellularLocation>
    <subcellularLocation>
        <location evidence="12">Membrane</location>
        <topology evidence="12">Multi-pass membrane protein</topology>
    </subcellularLocation>
</comment>
<dbReference type="SUPFAM" id="SSF144083">
    <property type="entry name" value="Magnesium transport protein CorA, transmembrane region"/>
    <property type="match status" value="1"/>
</dbReference>
<evidence type="ECO:0000256" key="3">
    <source>
        <dbReference type="ARBA" id="ARBA00022448"/>
    </source>
</evidence>
<evidence type="ECO:0000256" key="12">
    <source>
        <dbReference type="RuleBase" id="RU362010"/>
    </source>
</evidence>
<evidence type="ECO:0000256" key="9">
    <source>
        <dbReference type="ARBA" id="ARBA00023136"/>
    </source>
</evidence>
<sequence>MGVVNCAAYSRKTGKRVAEMPIDQVSETLAADSDNFVWVGLHEPDAALMKLVQEEFGLHDLAVEDASRQYQRPKLEVYGDSLFVVVRTARLEQDDICFGITYIFLGARYILTIRQGASLSYSSVRHQCEHNNRLMRHGPGYVLHALLDFVVDNYFPVADDMGAHLHAIENEIFAESFKKPTIRHLYDLKTDMVKLRLAVTPLQDISSYLLNHPDEKLIPRAILPYYRDIHDHVLRILDAIEAQSEMLKVAMDVNMALVTVGQNEIVKRLASWAAILAIPTMIASFYGMNFDFMPELHWHFGYPVAMTVMLLGCLWLYRRLKRARWL</sequence>
<dbReference type="GO" id="GO:0000287">
    <property type="term" value="F:magnesium ion binding"/>
    <property type="evidence" value="ECO:0007669"/>
    <property type="project" value="TreeGrafter"/>
</dbReference>
<dbReference type="Gene3D" id="1.20.58.340">
    <property type="entry name" value="Magnesium transport protein CorA, transmembrane region"/>
    <property type="match status" value="2"/>
</dbReference>
<evidence type="ECO:0000256" key="8">
    <source>
        <dbReference type="ARBA" id="ARBA00023065"/>
    </source>
</evidence>
<keyword evidence="9 12" id="KW-0472">Membrane</keyword>
<dbReference type="EMBL" id="SHKX01000015">
    <property type="protein sequence ID" value="RZU37151.1"/>
    <property type="molecule type" value="Genomic_DNA"/>
</dbReference>
<dbReference type="CDD" id="cd12830">
    <property type="entry name" value="MtCorA-like"/>
    <property type="match status" value="1"/>
</dbReference>
<keyword evidence="7 12" id="KW-1133">Transmembrane helix</keyword>
<dbReference type="RefSeq" id="WP_130415295.1">
    <property type="nucleotide sequence ID" value="NZ_SHKX01000015.1"/>
</dbReference>
<dbReference type="InterPro" id="IPR002523">
    <property type="entry name" value="MgTranspt_CorA/ZnTranspt_ZntB"/>
</dbReference>
<protein>
    <recommendedName>
        <fullName evidence="12">Magnesium transport protein CorA</fullName>
    </recommendedName>
</protein>
<evidence type="ECO:0000256" key="5">
    <source>
        <dbReference type="ARBA" id="ARBA00022692"/>
    </source>
</evidence>
<dbReference type="OrthoDB" id="9803416at2"/>
<comment type="catalytic activity">
    <reaction evidence="10">
        <text>Mg(2+)(in) = Mg(2+)(out)</text>
        <dbReference type="Rhea" id="RHEA:29827"/>
        <dbReference type="ChEBI" id="CHEBI:18420"/>
    </reaction>
</comment>
<accession>A0A4Q7YKF8</accession>
<dbReference type="PANTHER" id="PTHR46494">
    <property type="entry name" value="CORA FAMILY METAL ION TRANSPORTER (EUROFUNG)"/>
    <property type="match status" value="1"/>
</dbReference>
<comment type="function">
    <text evidence="11">Mediates influx of magnesium ions. Alternates between open and closed states. Activated by low cytoplasmic Mg(2+) levels. Inactive when cytoplasmic Mg(2+) levels are high.</text>
</comment>
<evidence type="ECO:0000256" key="10">
    <source>
        <dbReference type="ARBA" id="ARBA00034269"/>
    </source>
</evidence>
<comment type="caution">
    <text evidence="13">The sequence shown here is derived from an EMBL/GenBank/DDBJ whole genome shotgun (WGS) entry which is preliminary data.</text>
</comment>
<dbReference type="AlphaFoldDB" id="A0A4Q7YKF8"/>
<proteinExistence type="inferred from homology"/>
<dbReference type="GO" id="GO:0015095">
    <property type="term" value="F:magnesium ion transmembrane transporter activity"/>
    <property type="evidence" value="ECO:0007669"/>
    <property type="project" value="UniProtKB-UniRule"/>
</dbReference>
<dbReference type="GO" id="GO:0015087">
    <property type="term" value="F:cobalt ion transmembrane transporter activity"/>
    <property type="evidence" value="ECO:0007669"/>
    <property type="project" value="UniProtKB-UniRule"/>
</dbReference>
<dbReference type="Pfam" id="PF01544">
    <property type="entry name" value="CorA"/>
    <property type="match status" value="1"/>
</dbReference>
<reference evidence="13 14" key="1">
    <citation type="submission" date="2019-02" db="EMBL/GenBank/DDBJ databases">
        <title>Genomic Encyclopedia of Type Strains, Phase IV (KMG-IV): sequencing the most valuable type-strain genomes for metagenomic binning, comparative biology and taxonomic classification.</title>
        <authorList>
            <person name="Goeker M."/>
        </authorList>
    </citation>
    <scope>NUCLEOTIDE SEQUENCE [LARGE SCALE GENOMIC DNA]</scope>
    <source>
        <strain evidence="13 14">DSM 105135</strain>
    </source>
</reference>
<evidence type="ECO:0000256" key="7">
    <source>
        <dbReference type="ARBA" id="ARBA00022989"/>
    </source>
</evidence>
<evidence type="ECO:0000256" key="6">
    <source>
        <dbReference type="ARBA" id="ARBA00022842"/>
    </source>
</evidence>
<evidence type="ECO:0000256" key="1">
    <source>
        <dbReference type="ARBA" id="ARBA00004651"/>
    </source>
</evidence>
<dbReference type="SUPFAM" id="SSF143865">
    <property type="entry name" value="CorA soluble domain-like"/>
    <property type="match status" value="1"/>
</dbReference>
<name>A0A4Q7YKF8_9GAMM</name>
<keyword evidence="3 12" id="KW-0813">Transport</keyword>
<dbReference type="InterPro" id="IPR004488">
    <property type="entry name" value="Mg/Co-transport_prot_CorA"/>
</dbReference>
<evidence type="ECO:0000313" key="14">
    <source>
        <dbReference type="Proteomes" id="UP000292423"/>
    </source>
</evidence>
<keyword evidence="5 12" id="KW-0812">Transmembrane</keyword>
<evidence type="ECO:0000313" key="13">
    <source>
        <dbReference type="EMBL" id="RZU37151.1"/>
    </source>
</evidence>
<keyword evidence="6 12" id="KW-0460">Magnesium</keyword>
<dbReference type="Proteomes" id="UP000292423">
    <property type="component" value="Unassembled WGS sequence"/>
</dbReference>